<dbReference type="Proteomes" id="UP001228636">
    <property type="component" value="Unassembled WGS sequence"/>
</dbReference>
<sequence>MMNKYFKLFLFLFVVTSVSTVFTSCNAEDGIDGIDGVNGSDGTDGVDGSDGEDFTPSPEMFSNKSSLAPLVTLQSDFSSVEAFSLISSTDVLSNGFRLVGAQDGAGFLKDGDEYIYVVNAEDDYAVSRIRFDKDLNPIEGDWLLNSGVADYARQCSGTMWEAAIHGGDKDIFLSASESYAYDVKGIDPWVEVPTPTADFGLDALGEFAWENAVPLPQGAYAGKTVIVGGDDDSSGSEGQVVMYLSENGDADLDNGKVYVLRFKQVSDGAGGTMDVAANTVYNEGSLDFSKSYDIEFVEIEDGASLTKNEMETACTNVFASQFMRVEDVDYRKGSDANARDVFFAVTGRGPGRGTYNDWGTVYKIELDATNPLEGKLTQIISGNTDTNNKDGNVSELQSPDNICVTENFIYTQEDPNSFSRNHAAQIYQSDLNGNNTKVVLALKIENNLDPKGSTGFSGEFGALTDISDKVGVPDTFILNLQPHYWESDAFVSSSLPHNQGGQIVLLKGLAR</sequence>
<organism evidence="3 4">
    <name type="scientific">Polaribacter sejongensis</name>
    <dbReference type="NCBI Taxonomy" id="985043"/>
    <lineage>
        <taxon>Bacteria</taxon>
        <taxon>Pseudomonadati</taxon>
        <taxon>Bacteroidota</taxon>
        <taxon>Flavobacteriia</taxon>
        <taxon>Flavobacteriales</taxon>
        <taxon>Flavobacteriaceae</taxon>
    </lineage>
</organism>
<reference evidence="3 4" key="1">
    <citation type="journal article" date="2014" name="Int. J. Syst. Evol. Microbiol.">
        <title>Complete genome sequence of Corynebacterium casei LMG S-19264T (=DSM 44701T), isolated from a smear-ripened cheese.</title>
        <authorList>
            <consortium name="US DOE Joint Genome Institute (JGI-PGF)"/>
            <person name="Walter F."/>
            <person name="Albersmeier A."/>
            <person name="Kalinowski J."/>
            <person name="Ruckert C."/>
        </authorList>
    </citation>
    <scope>NUCLEOTIDE SEQUENCE [LARGE SCALE GENOMIC DNA]</scope>
    <source>
        <strain evidence="3 4">CECT 8670</strain>
    </source>
</reference>
<evidence type="ECO:0000313" key="4">
    <source>
        <dbReference type="Proteomes" id="UP001228636"/>
    </source>
</evidence>
<dbReference type="AlphaFoldDB" id="A0AAJ1VGH7"/>
<dbReference type="RefSeq" id="WP_261973886.1">
    <property type="nucleotide sequence ID" value="NZ_CP103460.1"/>
</dbReference>
<protein>
    <submittedName>
        <fullName evidence="3">PhoX family protein</fullName>
    </submittedName>
</protein>
<feature type="chain" id="PRO_5042512300" evidence="2">
    <location>
        <begin position="28"/>
        <end position="511"/>
    </location>
</feature>
<comment type="caution">
    <text evidence="3">The sequence shown here is derived from an EMBL/GenBank/DDBJ whole genome shotgun (WGS) entry which is preliminary data.</text>
</comment>
<feature type="signal peptide" evidence="2">
    <location>
        <begin position="1"/>
        <end position="27"/>
    </location>
</feature>
<dbReference type="EMBL" id="JAUFQH010000005">
    <property type="protein sequence ID" value="MDN3619274.1"/>
    <property type="molecule type" value="Genomic_DNA"/>
</dbReference>
<evidence type="ECO:0000313" key="3">
    <source>
        <dbReference type="EMBL" id="MDN3619274.1"/>
    </source>
</evidence>
<evidence type="ECO:0000256" key="2">
    <source>
        <dbReference type="SAM" id="SignalP"/>
    </source>
</evidence>
<name>A0AAJ1VGH7_9FLAO</name>
<evidence type="ECO:0000256" key="1">
    <source>
        <dbReference type="SAM" id="MobiDB-lite"/>
    </source>
</evidence>
<gene>
    <name evidence="3" type="ORF">QWY81_07385</name>
</gene>
<proteinExistence type="predicted"/>
<accession>A0AAJ1VGH7</accession>
<dbReference type="PROSITE" id="PS51257">
    <property type="entry name" value="PROKAR_LIPOPROTEIN"/>
    <property type="match status" value="1"/>
</dbReference>
<keyword evidence="2" id="KW-0732">Signal</keyword>
<feature type="region of interest" description="Disordered" evidence="1">
    <location>
        <begin position="33"/>
        <end position="55"/>
    </location>
</feature>